<evidence type="ECO:0000313" key="4">
    <source>
        <dbReference type="Proteomes" id="UP000000763"/>
    </source>
</evidence>
<sequence length="91" mass="10249">MELRIHGQKVVEETPYPPNNSSNEAALARNERRSSLRMDPRTTETSERDDSKILTFRSNKTAKILEGPESRNPCEDALAGTRPGESRHGKE</sequence>
<reference evidence="4" key="4">
    <citation type="journal article" date="2008" name="Nucleic Acids Res.">
        <title>The rice annotation project database (RAP-DB): 2008 update.</title>
        <authorList>
            <consortium name="The rice annotation project (RAP)"/>
        </authorList>
    </citation>
    <scope>GENOME REANNOTATION</scope>
    <source>
        <strain evidence="4">cv. Nipponbare</strain>
    </source>
</reference>
<reference evidence="2" key="1">
    <citation type="submission" date="2002-11" db="EMBL/GenBank/DDBJ databases">
        <title>Oryza sativa nipponbare(GA3) genomic DNA, chromosome 9, BAC clone:B1045B05.</title>
        <authorList>
            <person name="Sasaki T."/>
            <person name="Matsumoto T."/>
            <person name="Katayose Y."/>
        </authorList>
    </citation>
    <scope>NUCLEOTIDE SEQUENCE</scope>
</reference>
<dbReference type="Proteomes" id="UP000000763">
    <property type="component" value="Chromosome 9"/>
</dbReference>
<feature type="compositionally biased region" description="Basic and acidic residues" evidence="1">
    <location>
        <begin position="29"/>
        <end position="52"/>
    </location>
</feature>
<name>Q67J18_ORYSJ</name>
<evidence type="ECO:0000313" key="3">
    <source>
        <dbReference type="EMBL" id="BAD38523.1"/>
    </source>
</evidence>
<reference evidence="4" key="3">
    <citation type="journal article" date="2005" name="Nature">
        <title>The map-based sequence of the rice genome.</title>
        <authorList>
            <consortium name="International rice genome sequencing project (IRGSP)"/>
            <person name="Matsumoto T."/>
            <person name="Wu J."/>
            <person name="Kanamori H."/>
            <person name="Katayose Y."/>
            <person name="Fujisawa M."/>
            <person name="Namiki N."/>
            <person name="Mizuno H."/>
            <person name="Yamamoto K."/>
            <person name="Antonio B.A."/>
            <person name="Baba T."/>
            <person name="Sakata K."/>
            <person name="Nagamura Y."/>
            <person name="Aoki H."/>
            <person name="Arikawa K."/>
            <person name="Arita K."/>
            <person name="Bito T."/>
            <person name="Chiden Y."/>
            <person name="Fujitsuka N."/>
            <person name="Fukunaka R."/>
            <person name="Hamada M."/>
            <person name="Harada C."/>
            <person name="Hayashi A."/>
            <person name="Hijishita S."/>
            <person name="Honda M."/>
            <person name="Hosokawa S."/>
            <person name="Ichikawa Y."/>
            <person name="Idonuma A."/>
            <person name="Iijima M."/>
            <person name="Ikeda M."/>
            <person name="Ikeno M."/>
            <person name="Ito K."/>
            <person name="Ito S."/>
            <person name="Ito T."/>
            <person name="Ito Y."/>
            <person name="Ito Y."/>
            <person name="Iwabuchi A."/>
            <person name="Kamiya K."/>
            <person name="Karasawa W."/>
            <person name="Kurita K."/>
            <person name="Katagiri S."/>
            <person name="Kikuta A."/>
            <person name="Kobayashi H."/>
            <person name="Kobayashi N."/>
            <person name="Machita K."/>
            <person name="Maehara T."/>
            <person name="Masukawa M."/>
            <person name="Mizubayashi T."/>
            <person name="Mukai Y."/>
            <person name="Nagasaki H."/>
            <person name="Nagata Y."/>
            <person name="Naito S."/>
            <person name="Nakashima M."/>
            <person name="Nakama Y."/>
            <person name="Nakamichi Y."/>
            <person name="Nakamura M."/>
            <person name="Meguro A."/>
            <person name="Negishi M."/>
            <person name="Ohta I."/>
            <person name="Ohta T."/>
            <person name="Okamoto M."/>
            <person name="Ono N."/>
            <person name="Saji S."/>
            <person name="Sakaguchi M."/>
            <person name="Sakai K."/>
            <person name="Shibata M."/>
            <person name="Shimokawa T."/>
            <person name="Song J."/>
            <person name="Takazaki Y."/>
            <person name="Terasawa K."/>
            <person name="Tsugane M."/>
            <person name="Tsuji K."/>
            <person name="Ueda S."/>
            <person name="Waki K."/>
            <person name="Yamagata H."/>
            <person name="Yamamoto M."/>
            <person name="Yamamoto S."/>
            <person name="Yamane H."/>
            <person name="Yoshiki S."/>
            <person name="Yoshihara R."/>
            <person name="Yukawa K."/>
            <person name="Zhong H."/>
            <person name="Yano M."/>
            <person name="Yuan Q."/>
            <person name="Ouyang S."/>
            <person name="Liu J."/>
            <person name="Jones K.M."/>
            <person name="Gansberger K."/>
            <person name="Moffat K."/>
            <person name="Hill J."/>
            <person name="Bera J."/>
            <person name="Fadrosh D."/>
            <person name="Jin S."/>
            <person name="Johri S."/>
            <person name="Kim M."/>
            <person name="Overton L."/>
            <person name="Reardon M."/>
            <person name="Tsitrin T."/>
            <person name="Vuong H."/>
            <person name="Weaver B."/>
            <person name="Ciecko A."/>
            <person name="Tallon L."/>
            <person name="Jackson J."/>
            <person name="Pai G."/>
            <person name="Aken S.V."/>
            <person name="Utterback T."/>
            <person name="Reidmuller S."/>
            <person name="Feldblyum T."/>
            <person name="Hsiao J."/>
            <person name="Zismann V."/>
            <person name="Iobst S."/>
            <person name="de Vazeille A.R."/>
            <person name="Buell C.R."/>
            <person name="Ying K."/>
            <person name="Li Y."/>
            <person name="Lu T."/>
            <person name="Huang Y."/>
            <person name="Zhao Q."/>
            <person name="Feng Q."/>
            <person name="Zhang L."/>
            <person name="Zhu J."/>
            <person name="Weng Q."/>
            <person name="Mu J."/>
            <person name="Lu Y."/>
            <person name="Fan D."/>
            <person name="Liu Y."/>
            <person name="Guan J."/>
            <person name="Zhang Y."/>
            <person name="Yu S."/>
            <person name="Liu X."/>
            <person name="Zhang Y."/>
            <person name="Hong G."/>
            <person name="Han B."/>
            <person name="Choisne N."/>
            <person name="Demange N."/>
            <person name="Orjeda G."/>
            <person name="Samain S."/>
            <person name="Cattolico L."/>
            <person name="Pelletier E."/>
            <person name="Couloux A."/>
            <person name="Segurens B."/>
            <person name="Wincker P."/>
            <person name="D'Hont A."/>
            <person name="Scarpelli C."/>
            <person name="Weissenbach J."/>
            <person name="Salanoubat M."/>
            <person name="Quetier F."/>
            <person name="Yu Y."/>
            <person name="Kim H.R."/>
            <person name="Rambo T."/>
            <person name="Currie J."/>
            <person name="Collura K."/>
            <person name="Luo M."/>
            <person name="Yang T."/>
            <person name="Ammiraju J.S.S."/>
            <person name="Engler F."/>
            <person name="Soderlund C."/>
            <person name="Wing R.A."/>
            <person name="Palmer L.E."/>
            <person name="de la Bastide M."/>
            <person name="Spiegel L."/>
            <person name="Nascimento L."/>
            <person name="Zutavern T."/>
            <person name="O'Shaughnessy A."/>
            <person name="Dike S."/>
            <person name="Dedhia N."/>
            <person name="Preston R."/>
            <person name="Balija V."/>
            <person name="McCombie W.R."/>
            <person name="Chow T."/>
            <person name="Chen H."/>
            <person name="Chung M."/>
            <person name="Chen C."/>
            <person name="Shaw J."/>
            <person name="Wu H."/>
            <person name="Hsiao K."/>
            <person name="Chao Y."/>
            <person name="Chu M."/>
            <person name="Cheng C."/>
            <person name="Hour A."/>
            <person name="Lee P."/>
            <person name="Lin S."/>
            <person name="Lin Y."/>
            <person name="Liou J."/>
            <person name="Liu S."/>
            <person name="Hsing Y."/>
            <person name="Raghuvanshi S."/>
            <person name="Mohanty A."/>
            <person name="Bharti A.K."/>
            <person name="Gaur A."/>
            <person name="Gupta V."/>
            <person name="Kumar D."/>
            <person name="Ravi V."/>
            <person name="Vij S."/>
            <person name="Kapur A."/>
            <person name="Khurana P."/>
            <person name="Khurana P."/>
            <person name="Khurana J.P."/>
            <person name="Tyagi A.K."/>
            <person name="Gaikwad K."/>
            <person name="Singh A."/>
            <person name="Dalal V."/>
            <person name="Srivastava S."/>
            <person name="Dixit A."/>
            <person name="Pal A.K."/>
            <person name="Ghazi I.A."/>
            <person name="Yadav M."/>
            <person name="Pandit A."/>
            <person name="Bhargava A."/>
            <person name="Sureshbabu K."/>
            <person name="Batra K."/>
            <person name="Sharma T.R."/>
            <person name="Mohapatra T."/>
            <person name="Singh N.K."/>
            <person name="Messing J."/>
            <person name="Nelson A.B."/>
            <person name="Fuks G."/>
            <person name="Kavchok S."/>
            <person name="Keizer G."/>
            <person name="Linton E."/>
            <person name="Llaca V."/>
            <person name="Song R."/>
            <person name="Tanyolac B."/>
            <person name="Young S."/>
            <person name="Ho-Il K."/>
            <person name="Hahn J.H."/>
            <person name="Sangsakoo G."/>
            <person name="Vanavichit A."/>
            <person name="de Mattos Luiz.A.T."/>
            <person name="Zimmer P.D."/>
            <person name="Malone G."/>
            <person name="Dellagostin O."/>
            <person name="de Oliveira A.C."/>
            <person name="Bevan M."/>
            <person name="Bancroft I."/>
            <person name="Minx P."/>
            <person name="Cordum H."/>
            <person name="Wilson R."/>
            <person name="Cheng Z."/>
            <person name="Jin W."/>
            <person name="Jiang J."/>
            <person name="Leong S.A."/>
            <person name="Iwama H."/>
            <person name="Gojobori T."/>
            <person name="Itoh T."/>
            <person name="Niimura Y."/>
            <person name="Fujii Y."/>
            <person name="Habara T."/>
            <person name="Sakai H."/>
            <person name="Sato Y."/>
            <person name="Wilson G."/>
            <person name="Kumar K."/>
            <person name="McCouch S."/>
            <person name="Juretic N."/>
            <person name="Hoen D."/>
            <person name="Wright S."/>
            <person name="Bruskiewich R."/>
            <person name="Bureau T."/>
            <person name="Miyao A."/>
            <person name="Hirochika H."/>
            <person name="Nishikawa T."/>
            <person name="Kadowaki K."/>
            <person name="Sugiura M."/>
            <person name="Burr B."/>
            <person name="Sasaki T."/>
        </authorList>
    </citation>
    <scope>NUCLEOTIDE SEQUENCE [LARGE SCALE GENOMIC DNA]</scope>
    <source>
        <strain evidence="4">cv. Nipponbare</strain>
    </source>
</reference>
<proteinExistence type="predicted"/>
<organism evidence="3 4">
    <name type="scientific">Oryza sativa subsp. japonica</name>
    <name type="common">Rice</name>
    <dbReference type="NCBI Taxonomy" id="39947"/>
    <lineage>
        <taxon>Eukaryota</taxon>
        <taxon>Viridiplantae</taxon>
        <taxon>Streptophyta</taxon>
        <taxon>Embryophyta</taxon>
        <taxon>Tracheophyta</taxon>
        <taxon>Spermatophyta</taxon>
        <taxon>Magnoliopsida</taxon>
        <taxon>Liliopsida</taxon>
        <taxon>Poales</taxon>
        <taxon>Poaceae</taxon>
        <taxon>BOP clade</taxon>
        <taxon>Oryzoideae</taxon>
        <taxon>Oryzeae</taxon>
        <taxon>Oryzinae</taxon>
        <taxon>Oryza</taxon>
        <taxon>Oryza sativa</taxon>
    </lineage>
</organism>
<accession>Q67J18</accession>
<dbReference type="EMBL" id="AP006849">
    <property type="protein sequence ID" value="BAD38523.1"/>
    <property type="molecule type" value="Genomic_DNA"/>
</dbReference>
<protein>
    <submittedName>
        <fullName evidence="3">Uncharacterized protein</fullName>
    </submittedName>
</protein>
<reference evidence="3" key="2">
    <citation type="submission" date="2004-04" db="EMBL/GenBank/DDBJ databases">
        <title>Oryza sativa nipponbare(GA3) genomic DNA, chromosome 9, BAC clone:OSJNBa0054F02.</title>
        <authorList>
            <person name="Sasaki T."/>
            <person name="Matsumoto T."/>
            <person name="Katayose Y."/>
        </authorList>
    </citation>
    <scope>NUCLEOTIDE SEQUENCE</scope>
</reference>
<dbReference type="AlphaFoldDB" id="Q67J18"/>
<gene>
    <name evidence="2" type="ORF">B1045B05.35</name>
    <name evidence="3" type="ORF">OSJNBa0054F02.13</name>
</gene>
<feature type="compositionally biased region" description="Basic and acidic residues" evidence="1">
    <location>
        <begin position="1"/>
        <end position="12"/>
    </location>
</feature>
<dbReference type="EMBL" id="AP005891">
    <property type="protein sequence ID" value="BAD38387.1"/>
    <property type="molecule type" value="Genomic_DNA"/>
</dbReference>
<evidence type="ECO:0000256" key="1">
    <source>
        <dbReference type="SAM" id="MobiDB-lite"/>
    </source>
</evidence>
<evidence type="ECO:0000313" key="2">
    <source>
        <dbReference type="EMBL" id="BAD38387.1"/>
    </source>
</evidence>
<feature type="region of interest" description="Disordered" evidence="1">
    <location>
        <begin position="1"/>
        <end position="91"/>
    </location>
</feature>